<dbReference type="EMBL" id="BA000035">
    <property type="protein sequence ID" value="BAC19144.1"/>
    <property type="molecule type" value="Genomic_DNA"/>
</dbReference>
<dbReference type="GO" id="GO:0043190">
    <property type="term" value="C:ATP-binding cassette (ABC) transporter complex"/>
    <property type="evidence" value="ECO:0007669"/>
    <property type="project" value="InterPro"/>
</dbReference>
<accession>Q8FN14</accession>
<dbReference type="KEGG" id="cef:CE2334"/>
<dbReference type="InterPro" id="IPR039424">
    <property type="entry name" value="SBP_5"/>
</dbReference>
<name>Q8FN14_COREF</name>
<dbReference type="PANTHER" id="PTHR30290">
    <property type="entry name" value="PERIPLASMIC BINDING COMPONENT OF ABC TRANSPORTER"/>
    <property type="match status" value="1"/>
</dbReference>
<evidence type="ECO:0000256" key="1">
    <source>
        <dbReference type="SAM" id="MobiDB-lite"/>
    </source>
</evidence>
<dbReference type="InterPro" id="IPR030678">
    <property type="entry name" value="Peptide/Ni-bd"/>
</dbReference>
<dbReference type="CDD" id="cd08492">
    <property type="entry name" value="PBP2_NikA_DppA_OppA_like_15"/>
    <property type="match status" value="1"/>
</dbReference>
<keyword evidence="4" id="KW-1185">Reference proteome</keyword>
<dbReference type="GO" id="GO:1904680">
    <property type="term" value="F:peptide transmembrane transporter activity"/>
    <property type="evidence" value="ECO:0007669"/>
    <property type="project" value="TreeGrafter"/>
</dbReference>
<dbReference type="STRING" id="196164.gene:10742767"/>
<protein>
    <submittedName>
        <fullName evidence="3">Putative peptide binding protein</fullName>
    </submittedName>
</protein>
<feature type="compositionally biased region" description="Acidic residues" evidence="1">
    <location>
        <begin position="584"/>
        <end position="597"/>
    </location>
</feature>
<reference evidence="3 4" key="1">
    <citation type="journal article" date="2003" name="Genome Res.">
        <title>Comparative complete genome sequence analysis of the amino acid replacements responsible for the thermostability of Corynebacterium efficiens.</title>
        <authorList>
            <person name="Nishio Y."/>
            <person name="Nakamura Y."/>
            <person name="Kawarabayasi Y."/>
            <person name="Usuda Y."/>
            <person name="Kimura E."/>
            <person name="Sugimoto S."/>
            <person name="Matsui K."/>
            <person name="Yamagishi A."/>
            <person name="Kikuchi H."/>
            <person name="Ikeo K."/>
            <person name="Gojobori T."/>
        </authorList>
    </citation>
    <scope>NUCLEOTIDE SEQUENCE [LARGE SCALE GENOMIC DNA]</scope>
    <source>
        <strain evidence="4">DSM 44549 / YS-314 / AJ 12310 / JCM 11189 / NBRC 100395</strain>
    </source>
</reference>
<organism evidence="3 4">
    <name type="scientific">Corynebacterium efficiens (strain DSM 44549 / YS-314 / AJ 12310 / JCM 11189 / NBRC 100395)</name>
    <dbReference type="NCBI Taxonomy" id="196164"/>
    <lineage>
        <taxon>Bacteria</taxon>
        <taxon>Bacillati</taxon>
        <taxon>Actinomycetota</taxon>
        <taxon>Actinomycetes</taxon>
        <taxon>Mycobacteriales</taxon>
        <taxon>Corynebacteriaceae</taxon>
        <taxon>Corynebacterium</taxon>
    </lineage>
</organism>
<dbReference type="PIRSF" id="PIRSF002741">
    <property type="entry name" value="MppA"/>
    <property type="match status" value="1"/>
</dbReference>
<evidence type="ECO:0000259" key="2">
    <source>
        <dbReference type="Pfam" id="PF00496"/>
    </source>
</evidence>
<dbReference type="HOGENOM" id="CLU_017028_7_3_11"/>
<dbReference type="AlphaFoldDB" id="Q8FN14"/>
<evidence type="ECO:0000313" key="3">
    <source>
        <dbReference type="EMBL" id="BAC19144.1"/>
    </source>
</evidence>
<feature type="region of interest" description="Disordered" evidence="1">
    <location>
        <begin position="584"/>
        <end position="615"/>
    </location>
</feature>
<feature type="compositionally biased region" description="Low complexity" evidence="1">
    <location>
        <begin position="598"/>
        <end position="608"/>
    </location>
</feature>
<feature type="compositionally biased region" description="Basic and acidic residues" evidence="1">
    <location>
        <begin position="1"/>
        <end position="13"/>
    </location>
</feature>
<dbReference type="SUPFAM" id="SSF53850">
    <property type="entry name" value="Periplasmic binding protein-like II"/>
    <property type="match status" value="1"/>
</dbReference>
<dbReference type="Pfam" id="PF00496">
    <property type="entry name" value="SBP_bac_5"/>
    <property type="match status" value="1"/>
</dbReference>
<dbReference type="GO" id="GO:0042597">
    <property type="term" value="C:periplasmic space"/>
    <property type="evidence" value="ECO:0007669"/>
    <property type="project" value="UniProtKB-ARBA"/>
</dbReference>
<evidence type="ECO:0000313" key="4">
    <source>
        <dbReference type="Proteomes" id="UP000001409"/>
    </source>
</evidence>
<feature type="domain" description="Solute-binding protein family 5" evidence="2">
    <location>
        <begin position="115"/>
        <end position="484"/>
    </location>
</feature>
<dbReference type="eggNOG" id="COG0747">
    <property type="taxonomic scope" value="Bacteria"/>
</dbReference>
<sequence length="615" mass="67581">MTKKVNDGSRRETQVLGKHVWGKRPRRADGPVGRDKHTARFSKVAGSVAAMVTSLAVLAGCTTAPAEEGDRNSLTYLEPGFFATLYPPSAGFYPNGAVVNNITDRLLYQDPETLELKPWIATELPEINEDATEFTFTIRTDVTYSDGTPLTAENVVKNFDLYGRGDKDRRLTTSEQITSYDYGEVIDENTVRFHFTEPAPGFAQATSSFNAGLYSDATLDLSTEEFAPGNAVNIIGSGPFVITSETLGTNLTLTRREDYNWAPPSRDHQGPAKLEEIEYVLAAEESVRTGALVSGQADIARQIEAPVEAHLIDEGLNVVWNSTSGVNNGYFFRFKHPLLQDIRVRQALIRGVDRETIMDVLFSPSYKLATSTLASNALGYKEQEGAYDYDPAEAERLLDDAGWVMGPSGYREKDGQILELTFNEAVPQPRSREVTTMVQDQLAAIGVKVNLNPGDHATQTADSLDMDKIQVRHSMVGRADYDVLKSKFYSTNRNAFLNFTTAEDGTEDIGDPKLEELLFAIASSPKEEDRAAASAAAQDYITEQAYALPLFEEPVVYGLQPYVQGFAPEVIGRPDFYETYLDFSVEDDGSGEVEGDTDTTAPDGTTDAAARKEED</sequence>
<dbReference type="InterPro" id="IPR000914">
    <property type="entry name" value="SBP_5_dom"/>
</dbReference>
<dbReference type="Gene3D" id="3.10.105.10">
    <property type="entry name" value="Dipeptide-binding Protein, Domain 3"/>
    <property type="match status" value="1"/>
</dbReference>
<dbReference type="InterPro" id="IPR023920">
    <property type="entry name" value="ABC_transptr_sub-bd_KPN01854"/>
</dbReference>
<feature type="compositionally biased region" description="Basic and acidic residues" evidence="1">
    <location>
        <begin position="27"/>
        <end position="36"/>
    </location>
</feature>
<dbReference type="OrthoDB" id="9046151at2"/>
<dbReference type="Proteomes" id="UP000001409">
    <property type="component" value="Chromosome"/>
</dbReference>
<dbReference type="Gene3D" id="3.40.190.10">
    <property type="entry name" value="Periplasmic binding protein-like II"/>
    <property type="match status" value="1"/>
</dbReference>
<proteinExistence type="predicted"/>
<dbReference type="GO" id="GO:0015833">
    <property type="term" value="P:peptide transport"/>
    <property type="evidence" value="ECO:0007669"/>
    <property type="project" value="TreeGrafter"/>
</dbReference>
<dbReference type="NCBIfam" id="TIGR04028">
    <property type="entry name" value="SBP_KPN_01854"/>
    <property type="match status" value="1"/>
</dbReference>
<feature type="region of interest" description="Disordered" evidence="1">
    <location>
        <begin position="1"/>
        <end position="36"/>
    </location>
</feature>